<feature type="chain" id="PRO_5019461314" description="Tetratricopeptide repeat protein" evidence="1">
    <location>
        <begin position="28"/>
        <end position="465"/>
    </location>
</feature>
<comment type="caution">
    <text evidence="2">The sequence shown here is derived from an EMBL/GenBank/DDBJ whole genome shotgun (WGS) entry which is preliminary data.</text>
</comment>
<feature type="signal peptide" evidence="1">
    <location>
        <begin position="1"/>
        <end position="27"/>
    </location>
</feature>
<evidence type="ECO:0000256" key="1">
    <source>
        <dbReference type="SAM" id="SignalP"/>
    </source>
</evidence>
<sequence>MKTVQTRAAAAATALALGALCASQAHAQTAPAAAPAAGFSLEGAVIDSRNARSLGVINERGDINALFRAQKAMTFGILRAAGIPLDQLSPEVRARIERFATTNLEAFRAFSQGLDLKDQGRFAEAKAEFARAAQLDPGFALAAEQQQAMPEVSLGSGVQTRAVLMAAAGAAVDRGRAAFAVDTARAVAALAAGQTVVTVPLASTAEQARTSDFSTTPPGSGTQFVPNIVAGIAYTAQLPGLGTAQLSTLGEWRSDSFRVSTGTNGTVLEALGSTANPVAQIGGATAQPLGNATLADGSVAYWGAWSSAPGASATVTVSGTPLVAPQLGPVSYLLADATRTMPGTGTAVFSPRGGTLGNATGTVAVNFATRAVELRNLGFNIGTLNFSGLNGNATFDTRIASGGFGGNYSSGQCTGCSAFTPLSSSFSGNFVGRDADGLAFATFLLTGGGGTAAGVHLFTRPPAQP</sequence>
<protein>
    <recommendedName>
        <fullName evidence="4">Tetratricopeptide repeat protein</fullName>
    </recommendedName>
</protein>
<gene>
    <name evidence="2" type="ORF">EOE66_10330</name>
</gene>
<dbReference type="Proteomes" id="UP000285575">
    <property type="component" value="Unassembled WGS sequence"/>
</dbReference>
<organism evidence="2 3">
    <name type="scientific">Rubrivivax rivuli</name>
    <dbReference type="NCBI Taxonomy" id="1862385"/>
    <lineage>
        <taxon>Bacteria</taxon>
        <taxon>Pseudomonadati</taxon>
        <taxon>Pseudomonadota</taxon>
        <taxon>Betaproteobacteria</taxon>
        <taxon>Burkholderiales</taxon>
        <taxon>Sphaerotilaceae</taxon>
        <taxon>Rubrivivax</taxon>
    </lineage>
</organism>
<accession>A0A437RHM9</accession>
<evidence type="ECO:0008006" key="4">
    <source>
        <dbReference type="Google" id="ProtNLM"/>
    </source>
</evidence>
<dbReference type="EMBL" id="SACR01000003">
    <property type="protein sequence ID" value="RVU46241.1"/>
    <property type="molecule type" value="Genomic_DNA"/>
</dbReference>
<keyword evidence="3" id="KW-1185">Reference proteome</keyword>
<dbReference type="OrthoDB" id="9178821at2"/>
<dbReference type="AlphaFoldDB" id="A0A437RHM9"/>
<dbReference type="RefSeq" id="WP_128228607.1">
    <property type="nucleotide sequence ID" value="NZ_SACR01000003.1"/>
</dbReference>
<keyword evidence="1" id="KW-0732">Signal</keyword>
<evidence type="ECO:0000313" key="2">
    <source>
        <dbReference type="EMBL" id="RVU46241.1"/>
    </source>
</evidence>
<name>A0A437RHM9_9BURK</name>
<proteinExistence type="predicted"/>
<evidence type="ECO:0000313" key="3">
    <source>
        <dbReference type="Proteomes" id="UP000285575"/>
    </source>
</evidence>
<reference evidence="2 3" key="1">
    <citation type="submission" date="2019-01" db="EMBL/GenBank/DDBJ databases">
        <authorList>
            <person name="Chen W.-M."/>
        </authorList>
    </citation>
    <scope>NUCLEOTIDE SEQUENCE [LARGE SCALE GENOMIC DNA]</scope>
    <source>
        <strain evidence="2 3">KYPY4</strain>
    </source>
</reference>